<protein>
    <submittedName>
        <fullName evidence="2">9265_t:CDS:1</fullName>
    </submittedName>
</protein>
<gene>
    <name evidence="2" type="ORF">GMARGA_LOCUS21429</name>
</gene>
<reference evidence="2 3" key="1">
    <citation type="submission" date="2021-06" db="EMBL/GenBank/DDBJ databases">
        <authorList>
            <person name="Kallberg Y."/>
            <person name="Tangrot J."/>
            <person name="Rosling A."/>
        </authorList>
    </citation>
    <scope>NUCLEOTIDE SEQUENCE [LARGE SCALE GENOMIC DNA]</scope>
    <source>
        <strain evidence="2 3">120-4 pot B 10/14</strain>
    </source>
</reference>
<feature type="compositionally biased region" description="Basic and acidic residues" evidence="1">
    <location>
        <begin position="39"/>
        <end position="54"/>
    </location>
</feature>
<keyword evidence="3" id="KW-1185">Reference proteome</keyword>
<evidence type="ECO:0000256" key="1">
    <source>
        <dbReference type="SAM" id="MobiDB-lite"/>
    </source>
</evidence>
<name>A0ABN7VQ21_GIGMA</name>
<comment type="caution">
    <text evidence="2">The sequence shown here is derived from an EMBL/GenBank/DDBJ whole genome shotgun (WGS) entry which is preliminary data.</text>
</comment>
<evidence type="ECO:0000313" key="2">
    <source>
        <dbReference type="EMBL" id="CAG8792310.1"/>
    </source>
</evidence>
<evidence type="ECO:0000313" key="3">
    <source>
        <dbReference type="Proteomes" id="UP000789901"/>
    </source>
</evidence>
<feature type="compositionally biased region" description="Polar residues" evidence="1">
    <location>
        <begin position="27"/>
        <end position="38"/>
    </location>
</feature>
<organism evidence="2 3">
    <name type="scientific">Gigaspora margarita</name>
    <dbReference type="NCBI Taxonomy" id="4874"/>
    <lineage>
        <taxon>Eukaryota</taxon>
        <taxon>Fungi</taxon>
        <taxon>Fungi incertae sedis</taxon>
        <taxon>Mucoromycota</taxon>
        <taxon>Glomeromycotina</taxon>
        <taxon>Glomeromycetes</taxon>
        <taxon>Diversisporales</taxon>
        <taxon>Gigasporaceae</taxon>
        <taxon>Gigaspora</taxon>
    </lineage>
</organism>
<dbReference type="Proteomes" id="UP000789901">
    <property type="component" value="Unassembled WGS sequence"/>
</dbReference>
<proteinExistence type="predicted"/>
<sequence length="214" mass="24708">MQQQIQRFLEEFFKNPKGSNKEIFESNKPSVPNGNETTTPKRKDALQEKDKTESLDYHEDNTKPVISIKVQEMQGPITELTNEQTKPLNSSYSEIHTALSKPILLGRSKLQLILWDLPKETNTKVIQKNLSFHRRALVKRFLENGKSNAALIEIETKNLRRKKELIAVWAIHFEKGKIIRVTQREFDKKTLIECSKNKMIVKNVPKTAAEATLL</sequence>
<dbReference type="EMBL" id="CAJVQB010019792">
    <property type="protein sequence ID" value="CAG8792310.1"/>
    <property type="molecule type" value="Genomic_DNA"/>
</dbReference>
<accession>A0ABN7VQ21</accession>
<feature type="region of interest" description="Disordered" evidence="1">
    <location>
        <begin position="18"/>
        <end position="54"/>
    </location>
</feature>